<sequence length="266" mass="29063">MSQQISSGLRISHFRTGYPKRQVIRDLSVPLLPRGKITVLLGPNGSGKSTLLRAMAGLNRSEGELWLDNSDLMQLPFAKRAEKVVYLPQSLPAGVHLHVLESIIVAQRASGGHHNAESQAEVMTLLKQLGIEHLALSYLDQLSGGQKQLVGLAQSLIRQPSLLLLDEPLSALDLNYQFHVMDLVRRETRKRDITTVVVVHDINIALRHGDHALMLQNGNLIADGVPADVISPESLAAVYGVKGRIERCSQGIPQVIIDGLVNEPDS</sequence>
<dbReference type="GO" id="GO:0005886">
    <property type="term" value="C:plasma membrane"/>
    <property type="evidence" value="ECO:0007669"/>
    <property type="project" value="UniProtKB-SubCell"/>
</dbReference>
<evidence type="ECO:0000313" key="12">
    <source>
        <dbReference type="Proteomes" id="UP000044377"/>
    </source>
</evidence>
<proteinExistence type="predicted"/>
<evidence type="ECO:0000256" key="3">
    <source>
        <dbReference type="ARBA" id="ARBA00022475"/>
    </source>
</evidence>
<evidence type="ECO:0000256" key="5">
    <source>
        <dbReference type="ARBA" id="ARBA00022741"/>
    </source>
</evidence>
<evidence type="ECO:0000313" key="11">
    <source>
        <dbReference type="EMBL" id="CPR17865.1"/>
    </source>
</evidence>
<evidence type="ECO:0000256" key="8">
    <source>
        <dbReference type="ARBA" id="ARBA00023065"/>
    </source>
</evidence>
<dbReference type="PANTHER" id="PTHR42771:SF7">
    <property type="entry name" value="ABC-TYPE COBALAMIN_FE3+-SIDEROPHORES TRANSPORT SYSTEM, ATPASE COMPONENT"/>
    <property type="match status" value="1"/>
</dbReference>
<reference evidence="12" key="1">
    <citation type="submission" date="2015-01" db="EMBL/GenBank/DDBJ databases">
        <authorList>
            <person name="Paterson Steve"/>
        </authorList>
    </citation>
    <scope>NUCLEOTIDE SEQUENCE [LARGE SCALE GENOMIC DNA]</scope>
    <source>
        <strain evidence="12">OBR1</strain>
    </source>
</reference>
<dbReference type="AlphaFoldDB" id="A0A0G4JXF6"/>
<keyword evidence="12" id="KW-1185">Reference proteome</keyword>
<dbReference type="InterPro" id="IPR051535">
    <property type="entry name" value="Siderophore_ABC-ATPase"/>
</dbReference>
<evidence type="ECO:0000256" key="7">
    <source>
        <dbReference type="ARBA" id="ARBA00023004"/>
    </source>
</evidence>
<dbReference type="CDD" id="cd03214">
    <property type="entry name" value="ABC_Iron-Siderophores_B12_Hemin"/>
    <property type="match status" value="1"/>
</dbReference>
<keyword evidence="3" id="KW-1003">Cell membrane</keyword>
<evidence type="ECO:0000256" key="2">
    <source>
        <dbReference type="ARBA" id="ARBA00022448"/>
    </source>
</evidence>
<dbReference type="STRING" id="1109412.BN1221_02892c"/>
<dbReference type="SUPFAM" id="SSF52540">
    <property type="entry name" value="P-loop containing nucleoside triphosphate hydrolases"/>
    <property type="match status" value="1"/>
</dbReference>
<keyword evidence="8" id="KW-0406">Ion transport</keyword>
<dbReference type="InterPro" id="IPR003593">
    <property type="entry name" value="AAA+_ATPase"/>
</dbReference>
<dbReference type="InterPro" id="IPR017871">
    <property type="entry name" value="ABC_transporter-like_CS"/>
</dbReference>
<keyword evidence="6 11" id="KW-0067">ATP-binding</keyword>
<dbReference type="SMART" id="SM00382">
    <property type="entry name" value="AAA"/>
    <property type="match status" value="1"/>
</dbReference>
<protein>
    <submittedName>
        <fullName evidence="11">Ferrichrome transport ATP-binding protein FhuC (TC 3.A.1.14.3)</fullName>
    </submittedName>
</protein>
<evidence type="ECO:0000259" key="10">
    <source>
        <dbReference type="PROSITE" id="PS50893"/>
    </source>
</evidence>
<dbReference type="Proteomes" id="UP000044377">
    <property type="component" value="Unassembled WGS sequence"/>
</dbReference>
<comment type="subcellular location">
    <subcellularLocation>
        <location evidence="1">Cell membrane</location>
        <topology evidence="1">Peripheral membrane protein</topology>
    </subcellularLocation>
</comment>
<dbReference type="PROSITE" id="PS00211">
    <property type="entry name" value="ABC_TRANSPORTER_1"/>
    <property type="match status" value="1"/>
</dbReference>
<dbReference type="InterPro" id="IPR027417">
    <property type="entry name" value="P-loop_NTPase"/>
</dbReference>
<gene>
    <name evidence="11" type="ORF">BN1221_02892c</name>
</gene>
<keyword evidence="7" id="KW-0408">Iron</keyword>
<keyword evidence="4" id="KW-0410">Iron transport</keyword>
<dbReference type="EMBL" id="CGIG01000001">
    <property type="protein sequence ID" value="CPR17865.1"/>
    <property type="molecule type" value="Genomic_DNA"/>
</dbReference>
<evidence type="ECO:0000256" key="4">
    <source>
        <dbReference type="ARBA" id="ARBA00022496"/>
    </source>
</evidence>
<dbReference type="PROSITE" id="PS50893">
    <property type="entry name" value="ABC_TRANSPORTER_2"/>
    <property type="match status" value="1"/>
</dbReference>
<evidence type="ECO:0000256" key="6">
    <source>
        <dbReference type="ARBA" id="ARBA00022840"/>
    </source>
</evidence>
<dbReference type="Pfam" id="PF00005">
    <property type="entry name" value="ABC_tran"/>
    <property type="match status" value="1"/>
</dbReference>
<evidence type="ECO:0000256" key="9">
    <source>
        <dbReference type="ARBA" id="ARBA00023136"/>
    </source>
</evidence>
<dbReference type="GO" id="GO:0006826">
    <property type="term" value="P:iron ion transport"/>
    <property type="evidence" value="ECO:0007669"/>
    <property type="project" value="UniProtKB-KW"/>
</dbReference>
<dbReference type="GO" id="GO:0016887">
    <property type="term" value="F:ATP hydrolysis activity"/>
    <property type="evidence" value="ECO:0007669"/>
    <property type="project" value="InterPro"/>
</dbReference>
<keyword evidence="5" id="KW-0547">Nucleotide-binding</keyword>
<dbReference type="Gene3D" id="3.40.50.300">
    <property type="entry name" value="P-loop containing nucleotide triphosphate hydrolases"/>
    <property type="match status" value="1"/>
</dbReference>
<name>A0A0G4JXF6_9GAMM</name>
<feature type="domain" description="ABC transporter" evidence="10">
    <location>
        <begin position="9"/>
        <end position="242"/>
    </location>
</feature>
<keyword evidence="2" id="KW-0813">Transport</keyword>
<accession>A0A0G4JXF6</accession>
<organism evidence="11 12">
    <name type="scientific">Brenneria goodwinii</name>
    <dbReference type="NCBI Taxonomy" id="1109412"/>
    <lineage>
        <taxon>Bacteria</taxon>
        <taxon>Pseudomonadati</taxon>
        <taxon>Pseudomonadota</taxon>
        <taxon>Gammaproteobacteria</taxon>
        <taxon>Enterobacterales</taxon>
        <taxon>Pectobacteriaceae</taxon>
        <taxon>Brenneria</taxon>
    </lineage>
</organism>
<evidence type="ECO:0000256" key="1">
    <source>
        <dbReference type="ARBA" id="ARBA00004202"/>
    </source>
</evidence>
<dbReference type="PANTHER" id="PTHR42771">
    <property type="entry name" value="IRON(3+)-HYDROXAMATE IMPORT ATP-BINDING PROTEIN FHUC"/>
    <property type="match status" value="1"/>
</dbReference>
<dbReference type="GO" id="GO:0005524">
    <property type="term" value="F:ATP binding"/>
    <property type="evidence" value="ECO:0007669"/>
    <property type="project" value="UniProtKB-KW"/>
</dbReference>
<dbReference type="InterPro" id="IPR003439">
    <property type="entry name" value="ABC_transporter-like_ATP-bd"/>
</dbReference>
<keyword evidence="9" id="KW-0472">Membrane</keyword>